<evidence type="ECO:0000313" key="1">
    <source>
        <dbReference type="EMBL" id="POR34788.1"/>
    </source>
</evidence>
<proteinExistence type="predicted"/>
<comment type="caution">
    <text evidence="1">The sequence shown here is derived from an EMBL/GenBank/DDBJ whole genome shotgun (WGS) entry which is preliminary data.</text>
</comment>
<dbReference type="STRING" id="94208.A0A2S4KX66"/>
<gene>
    <name evidence="1" type="ORF">TPAR_05004</name>
</gene>
<keyword evidence="2" id="KW-1185">Reference proteome</keyword>
<dbReference type="Proteomes" id="UP000237481">
    <property type="component" value="Unassembled WGS sequence"/>
</dbReference>
<dbReference type="OrthoDB" id="3552888at2759"/>
<evidence type="ECO:0000313" key="2">
    <source>
        <dbReference type="Proteomes" id="UP000237481"/>
    </source>
</evidence>
<dbReference type="PANTHER" id="PTHR35605:SF1">
    <property type="entry name" value="ECP2 EFFECTOR PROTEIN DOMAIN-CONTAINING PROTEIN-RELATED"/>
    <property type="match status" value="1"/>
</dbReference>
<dbReference type="PANTHER" id="PTHR35605">
    <property type="entry name" value="ECP2 EFFECTOR PROTEIN DOMAIN-CONTAINING PROTEIN-RELATED"/>
    <property type="match status" value="1"/>
</dbReference>
<sequence>MAPIYWDIQAFPDGPIITLNGTIHEMRRQLLEINPNYDTDFNRTTVATRDLERRTDFSGAKYFCGMDTFGELNYGAYLEGIQYLRNHLGVPHMLPGPKVCGRVSCSYGTGIIMCNDTPDDKYLDNWGSVADGAQYIWQACGDTKLMGLVGGQVFHYTNWNVILRAEPC</sequence>
<dbReference type="AlphaFoldDB" id="A0A2S4KX66"/>
<name>A0A2S4KX66_9HYPO</name>
<accession>A0A2S4KX66</accession>
<reference evidence="1 2" key="1">
    <citation type="submission" date="2018-01" db="EMBL/GenBank/DDBJ databases">
        <title>Harnessing the power of phylogenomics to disentangle the directionality and signatures of interkingdom host jumping in the parasitic fungal genus Tolypocladium.</title>
        <authorList>
            <person name="Quandt C.A."/>
            <person name="Patterson W."/>
            <person name="Spatafora J.W."/>
        </authorList>
    </citation>
    <scope>NUCLEOTIDE SEQUENCE [LARGE SCALE GENOMIC DNA]</scope>
    <source>
        <strain evidence="1 2">NRBC 100945</strain>
    </source>
</reference>
<organism evidence="1 2">
    <name type="scientific">Tolypocladium paradoxum</name>
    <dbReference type="NCBI Taxonomy" id="94208"/>
    <lineage>
        <taxon>Eukaryota</taxon>
        <taxon>Fungi</taxon>
        <taxon>Dikarya</taxon>
        <taxon>Ascomycota</taxon>
        <taxon>Pezizomycotina</taxon>
        <taxon>Sordariomycetes</taxon>
        <taxon>Hypocreomycetidae</taxon>
        <taxon>Hypocreales</taxon>
        <taxon>Ophiocordycipitaceae</taxon>
        <taxon>Tolypocladium</taxon>
    </lineage>
</organism>
<dbReference type="EMBL" id="PKSG01000487">
    <property type="protein sequence ID" value="POR34788.1"/>
    <property type="molecule type" value="Genomic_DNA"/>
</dbReference>
<protein>
    <submittedName>
        <fullName evidence="1">Uncharacterized protein</fullName>
    </submittedName>
</protein>